<dbReference type="EMBL" id="MT143477">
    <property type="protein sequence ID" value="QJA97261.1"/>
    <property type="molecule type" value="Genomic_DNA"/>
</dbReference>
<proteinExistence type="predicted"/>
<accession>A0A6M3LWG0</accession>
<reference evidence="1" key="1">
    <citation type="submission" date="2020-03" db="EMBL/GenBank/DDBJ databases">
        <title>The deep terrestrial virosphere.</title>
        <authorList>
            <person name="Holmfeldt K."/>
            <person name="Nilsson E."/>
            <person name="Simone D."/>
            <person name="Lopez-Fernandez M."/>
            <person name="Wu X."/>
            <person name="de Brujin I."/>
            <person name="Lundin D."/>
            <person name="Andersson A."/>
            <person name="Bertilsson S."/>
            <person name="Dopson M."/>
        </authorList>
    </citation>
    <scope>NUCLEOTIDE SEQUENCE</scope>
    <source>
        <strain evidence="1">MM415B06454</strain>
    </source>
</reference>
<sequence length="120" mass="13964">METSLNTITVNKVKLLNTLRDNKNKHVKTVQETQEGYRESVIKILSSRLKEIKNGGKINLHFNLPTPEDHTEDYTIAVGMLEWCLEDVIQLTKENYENFVLDQWSWSTNFSNVTGLYCKK</sequence>
<dbReference type="AlphaFoldDB" id="A0A6M3LWG0"/>
<evidence type="ECO:0000313" key="1">
    <source>
        <dbReference type="EMBL" id="QJA97261.1"/>
    </source>
</evidence>
<gene>
    <name evidence="1" type="ORF">MM415B06454_0011</name>
</gene>
<organism evidence="1">
    <name type="scientific">viral metagenome</name>
    <dbReference type="NCBI Taxonomy" id="1070528"/>
    <lineage>
        <taxon>unclassified sequences</taxon>
        <taxon>metagenomes</taxon>
        <taxon>organismal metagenomes</taxon>
    </lineage>
</organism>
<protein>
    <submittedName>
        <fullName evidence="1">Uncharacterized protein</fullName>
    </submittedName>
</protein>
<name>A0A6M3LWG0_9ZZZZ</name>